<dbReference type="EMBL" id="UOFR01000041">
    <property type="protein sequence ID" value="VAW96909.1"/>
    <property type="molecule type" value="Genomic_DNA"/>
</dbReference>
<dbReference type="InterPro" id="IPR052204">
    <property type="entry name" value="PpiC/parvulin_rotamase"/>
</dbReference>
<protein>
    <recommendedName>
        <fullName evidence="1">Rhodanese domain-containing protein</fullName>
    </recommendedName>
</protein>
<organism evidence="2">
    <name type="scientific">hydrothermal vent metagenome</name>
    <dbReference type="NCBI Taxonomy" id="652676"/>
    <lineage>
        <taxon>unclassified sequences</taxon>
        <taxon>metagenomes</taxon>
        <taxon>ecological metagenomes</taxon>
    </lineage>
</organism>
<name>A0A3B1AF36_9ZZZZ</name>
<proteinExistence type="predicted"/>
<dbReference type="Pfam" id="PF00581">
    <property type="entry name" value="Rhodanese"/>
    <property type="match status" value="1"/>
</dbReference>
<gene>
    <name evidence="2" type="ORF">MNBD_GAMMA21-2930</name>
</gene>
<evidence type="ECO:0000313" key="2">
    <source>
        <dbReference type="EMBL" id="VAW96909.1"/>
    </source>
</evidence>
<dbReference type="AlphaFoldDB" id="A0A3B1AF36"/>
<dbReference type="InterPro" id="IPR001763">
    <property type="entry name" value="Rhodanese-like_dom"/>
</dbReference>
<accession>A0A3B1AF36</accession>
<dbReference type="PANTHER" id="PTHR43629">
    <property type="entry name" value="PEPTIDYL-PROLYL CIS-TRANS ISOMERASE"/>
    <property type="match status" value="1"/>
</dbReference>
<feature type="domain" description="Rhodanese" evidence="1">
    <location>
        <begin position="16"/>
        <end position="104"/>
    </location>
</feature>
<dbReference type="InterPro" id="IPR036873">
    <property type="entry name" value="Rhodanese-like_dom_sf"/>
</dbReference>
<dbReference type="SUPFAM" id="SSF52821">
    <property type="entry name" value="Rhodanese/Cell cycle control phosphatase"/>
    <property type="match status" value="1"/>
</dbReference>
<dbReference type="Gene3D" id="3.40.250.10">
    <property type="entry name" value="Rhodanese-like domain"/>
    <property type="match status" value="1"/>
</dbReference>
<sequence>MRRFTAKDLSRYLQDCDSPPLLLDVREPWEYEKCCLEGSELVPMRQILMVADELDPEKETVVICHHGIRSRQVAIYLEQQGFNNVINLEGGVQAWAQDVDPTMNKY</sequence>
<dbReference type="PANTHER" id="PTHR43629:SF2">
    <property type="entry name" value="RHODANESE-LIKE_PPIC DOMAIN-CONTAINING PROTEIN 12, CHLOROPLASTIC"/>
    <property type="match status" value="1"/>
</dbReference>
<evidence type="ECO:0000259" key="1">
    <source>
        <dbReference type="PROSITE" id="PS50206"/>
    </source>
</evidence>
<dbReference type="PROSITE" id="PS50206">
    <property type="entry name" value="RHODANESE_3"/>
    <property type="match status" value="1"/>
</dbReference>
<dbReference type="SMART" id="SM00450">
    <property type="entry name" value="RHOD"/>
    <property type="match status" value="1"/>
</dbReference>
<reference evidence="2" key="1">
    <citation type="submission" date="2018-06" db="EMBL/GenBank/DDBJ databases">
        <authorList>
            <person name="Zhirakovskaya E."/>
        </authorList>
    </citation>
    <scope>NUCLEOTIDE SEQUENCE</scope>
</reference>